<dbReference type="InterPro" id="IPR011989">
    <property type="entry name" value="ARM-like"/>
</dbReference>
<dbReference type="InterPro" id="IPR016024">
    <property type="entry name" value="ARM-type_fold"/>
</dbReference>
<name>A0A8S3JQV4_9BILA</name>
<proteinExistence type="predicted"/>
<reference evidence="1" key="1">
    <citation type="submission" date="2021-02" db="EMBL/GenBank/DDBJ databases">
        <authorList>
            <person name="Nowell W R."/>
        </authorList>
    </citation>
    <scope>NUCLEOTIDE SEQUENCE</scope>
</reference>
<dbReference type="Pfam" id="PF13646">
    <property type="entry name" value="HEAT_2"/>
    <property type="match status" value="1"/>
</dbReference>
<dbReference type="EMBL" id="CAJOBI010352852">
    <property type="protein sequence ID" value="CAF5222237.1"/>
    <property type="molecule type" value="Genomic_DNA"/>
</dbReference>
<gene>
    <name evidence="1" type="ORF">SMN809_LOCUS82741</name>
</gene>
<protein>
    <recommendedName>
        <fullName evidence="3">HEAT repeat domain-containing protein</fullName>
    </recommendedName>
</protein>
<dbReference type="Proteomes" id="UP000676336">
    <property type="component" value="Unassembled WGS sequence"/>
</dbReference>
<evidence type="ECO:0008006" key="3">
    <source>
        <dbReference type="Google" id="ProtNLM"/>
    </source>
</evidence>
<comment type="caution">
    <text evidence="1">The sequence shown here is derived from an EMBL/GenBank/DDBJ whole genome shotgun (WGS) entry which is preliminary data.</text>
</comment>
<accession>A0A8S3JQV4</accession>
<dbReference type="Gene3D" id="1.25.10.10">
    <property type="entry name" value="Leucine-rich Repeat Variant"/>
    <property type="match status" value="1"/>
</dbReference>
<feature type="non-terminal residue" evidence="1">
    <location>
        <position position="1"/>
    </location>
</feature>
<sequence>MMDKNAATEEVILTLVEALEDYNERVRATAGDALLDVYEKENLAEIIQTLLGGLQHGSVRVKRGSCKAIGLLGERAAEDDVIKVLLDVIGDKDWFVRKAARVALNHMGEEGKTKAVIEHIVCKLGHEMSNTESNCLDRAVTLAKNVDDENPIVCENVQEHSSVVQGAWEAICEMCEGEMNTNLLDTLVAATRS</sequence>
<evidence type="ECO:0000313" key="2">
    <source>
        <dbReference type="Proteomes" id="UP000676336"/>
    </source>
</evidence>
<dbReference type="SUPFAM" id="SSF48371">
    <property type="entry name" value="ARM repeat"/>
    <property type="match status" value="1"/>
</dbReference>
<feature type="non-terminal residue" evidence="1">
    <location>
        <position position="193"/>
    </location>
</feature>
<dbReference type="AlphaFoldDB" id="A0A8S3JQV4"/>
<evidence type="ECO:0000313" key="1">
    <source>
        <dbReference type="EMBL" id="CAF5222237.1"/>
    </source>
</evidence>
<organism evidence="1 2">
    <name type="scientific">Rotaria magnacalcarata</name>
    <dbReference type="NCBI Taxonomy" id="392030"/>
    <lineage>
        <taxon>Eukaryota</taxon>
        <taxon>Metazoa</taxon>
        <taxon>Spiralia</taxon>
        <taxon>Gnathifera</taxon>
        <taxon>Rotifera</taxon>
        <taxon>Eurotatoria</taxon>
        <taxon>Bdelloidea</taxon>
        <taxon>Philodinida</taxon>
        <taxon>Philodinidae</taxon>
        <taxon>Rotaria</taxon>
    </lineage>
</organism>